<gene>
    <name evidence="2" type="ORF">METZ01_LOCUS99326</name>
</gene>
<accession>A0A381W1Y0</accession>
<feature type="transmembrane region" description="Helical" evidence="1">
    <location>
        <begin position="298"/>
        <end position="315"/>
    </location>
</feature>
<keyword evidence="1" id="KW-0472">Membrane</keyword>
<feature type="transmembrane region" description="Helical" evidence="1">
    <location>
        <begin position="67"/>
        <end position="89"/>
    </location>
</feature>
<dbReference type="AlphaFoldDB" id="A0A381W1Y0"/>
<feature type="transmembrane region" description="Helical" evidence="1">
    <location>
        <begin position="120"/>
        <end position="139"/>
    </location>
</feature>
<dbReference type="PANTHER" id="PTHR43044">
    <property type="match status" value="1"/>
</dbReference>
<keyword evidence="1" id="KW-1133">Transmembrane helix</keyword>
<feature type="transmembrane region" description="Helical" evidence="1">
    <location>
        <begin position="177"/>
        <end position="195"/>
    </location>
</feature>
<name>A0A381W1Y0_9ZZZZ</name>
<dbReference type="EMBL" id="UINC01010449">
    <property type="protein sequence ID" value="SVA46472.1"/>
    <property type="molecule type" value="Genomic_DNA"/>
</dbReference>
<dbReference type="PANTHER" id="PTHR43044:SF1">
    <property type="entry name" value="QUINOL:CYTOCHROME C OXIDOREDUCTASE QUINONE-BINDING SUBUNIT 2"/>
    <property type="match status" value="1"/>
</dbReference>
<keyword evidence="1" id="KW-0812">Transmembrane</keyword>
<evidence type="ECO:0000256" key="1">
    <source>
        <dbReference type="SAM" id="Phobius"/>
    </source>
</evidence>
<sequence>MKWLLAILFLAGASTFVLLLLSETQSMPWPFLLANFMFLIGVSQFGVCFSAILRLCRAKWARPFYRLGELMTLAFLPFAFGVFFAIFFLGRHELFYWLDTPSEGHTSPWLSSNGLLFRNLAAQLTFYGLATYYFIVGLLPDLSRQNSEEGPEWRRSLYRRLLAMKARHDERQLKGRVYLLAPAVLIVCGITNTIIAWDFGMMLVEHYHSTVYPMFFIQGNNLAGTALILLLSTLLVRSTATRKHFGHNQLKSMGIMLTGFVLLWLYLFWAQFFVTWFGNLPNEFGPLWKQMYGHYRPYFWVMLSCVFFIPLLAFLKAETKKAWWSLLLVSAIICFGVWINRYLMIVPIFFDDHRPFSSLAEIVLAIGLASGFLIVLLWLLNVFPPISTWELHEATIEDDPAY</sequence>
<feature type="transmembrane region" description="Helical" evidence="1">
    <location>
        <begin position="322"/>
        <end position="339"/>
    </location>
</feature>
<reference evidence="2" key="1">
    <citation type="submission" date="2018-05" db="EMBL/GenBank/DDBJ databases">
        <authorList>
            <person name="Lanie J.A."/>
            <person name="Ng W.-L."/>
            <person name="Kazmierczak K.M."/>
            <person name="Andrzejewski T.M."/>
            <person name="Davidsen T.M."/>
            <person name="Wayne K.J."/>
            <person name="Tettelin H."/>
            <person name="Glass J.I."/>
            <person name="Rusch D."/>
            <person name="Podicherti R."/>
            <person name="Tsui H.-C.T."/>
            <person name="Winkler M.E."/>
        </authorList>
    </citation>
    <scope>NUCLEOTIDE SEQUENCE</scope>
</reference>
<evidence type="ECO:0000313" key="2">
    <source>
        <dbReference type="EMBL" id="SVA46472.1"/>
    </source>
</evidence>
<feature type="transmembrane region" description="Helical" evidence="1">
    <location>
        <begin position="257"/>
        <end position="278"/>
    </location>
</feature>
<organism evidence="2">
    <name type="scientific">marine metagenome</name>
    <dbReference type="NCBI Taxonomy" id="408172"/>
    <lineage>
        <taxon>unclassified sequences</taxon>
        <taxon>metagenomes</taxon>
        <taxon>ecological metagenomes</taxon>
    </lineage>
</organism>
<feature type="transmembrane region" description="Helical" evidence="1">
    <location>
        <begin position="359"/>
        <end position="380"/>
    </location>
</feature>
<feature type="transmembrane region" description="Helical" evidence="1">
    <location>
        <begin position="36"/>
        <end position="55"/>
    </location>
</feature>
<proteinExistence type="predicted"/>
<protein>
    <submittedName>
        <fullName evidence="2">Uncharacterized protein</fullName>
    </submittedName>
</protein>
<feature type="transmembrane region" description="Helical" evidence="1">
    <location>
        <begin position="215"/>
        <end position="236"/>
    </location>
</feature>